<keyword evidence="2 3" id="KW-0456">Lyase</keyword>
<dbReference type="PIRSF" id="PIRSF001365">
    <property type="entry name" value="DHDPS"/>
    <property type="match status" value="1"/>
</dbReference>
<dbReference type="CDD" id="cd00408">
    <property type="entry name" value="DHDPS-like"/>
    <property type="match status" value="1"/>
</dbReference>
<dbReference type="SMART" id="SM01130">
    <property type="entry name" value="DHDPS"/>
    <property type="match status" value="1"/>
</dbReference>
<evidence type="ECO:0000313" key="6">
    <source>
        <dbReference type="Proteomes" id="UP000004358"/>
    </source>
</evidence>
<evidence type="ECO:0000256" key="2">
    <source>
        <dbReference type="ARBA" id="ARBA00023239"/>
    </source>
</evidence>
<evidence type="ECO:0000256" key="3">
    <source>
        <dbReference type="PIRNR" id="PIRNR001365"/>
    </source>
</evidence>
<dbReference type="Pfam" id="PF00701">
    <property type="entry name" value="DHDPS"/>
    <property type="match status" value="1"/>
</dbReference>
<organism evidence="5 6">
    <name type="scientific">Blastopirellula marina DSM 3645</name>
    <dbReference type="NCBI Taxonomy" id="314230"/>
    <lineage>
        <taxon>Bacteria</taxon>
        <taxon>Pseudomonadati</taxon>
        <taxon>Planctomycetota</taxon>
        <taxon>Planctomycetia</taxon>
        <taxon>Pirellulales</taxon>
        <taxon>Pirellulaceae</taxon>
        <taxon>Blastopirellula</taxon>
    </lineage>
</organism>
<evidence type="ECO:0000256" key="4">
    <source>
        <dbReference type="PIRSR" id="PIRSR001365-1"/>
    </source>
</evidence>
<dbReference type="HOGENOM" id="CLU_049343_7_1_0"/>
<dbReference type="PANTHER" id="PTHR12128:SF66">
    <property type="entry name" value="4-HYDROXY-2-OXOGLUTARATE ALDOLASE, MITOCHONDRIAL"/>
    <property type="match status" value="1"/>
</dbReference>
<name>A3ZZ00_9BACT</name>
<comment type="caution">
    <text evidence="5">The sequence shown here is derived from an EMBL/GenBank/DDBJ whole genome shotgun (WGS) entry which is preliminary data.</text>
</comment>
<dbReference type="AlphaFoldDB" id="A3ZZ00"/>
<feature type="active site" description="Schiff-base intermediate with substrate" evidence="4">
    <location>
        <position position="168"/>
    </location>
</feature>
<dbReference type="SUPFAM" id="SSF51569">
    <property type="entry name" value="Aldolase"/>
    <property type="match status" value="1"/>
</dbReference>
<dbReference type="PANTHER" id="PTHR12128">
    <property type="entry name" value="DIHYDRODIPICOLINATE SYNTHASE"/>
    <property type="match status" value="1"/>
</dbReference>
<evidence type="ECO:0000256" key="1">
    <source>
        <dbReference type="ARBA" id="ARBA00007592"/>
    </source>
</evidence>
<dbReference type="eggNOG" id="COG0329">
    <property type="taxonomic scope" value="Bacteria"/>
</dbReference>
<reference evidence="5 6" key="1">
    <citation type="submission" date="2006-02" db="EMBL/GenBank/DDBJ databases">
        <authorList>
            <person name="Amann R."/>
            <person name="Ferriera S."/>
            <person name="Johnson J."/>
            <person name="Kravitz S."/>
            <person name="Halpern A."/>
            <person name="Remington K."/>
            <person name="Beeson K."/>
            <person name="Tran B."/>
            <person name="Rogers Y.-H."/>
            <person name="Friedman R."/>
            <person name="Venter J.C."/>
        </authorList>
    </citation>
    <scope>NUCLEOTIDE SEQUENCE [LARGE SCALE GENOMIC DNA]</scope>
    <source>
        <strain evidence="5 6">DSM 3645</strain>
    </source>
</reference>
<feature type="active site" description="Proton donor/acceptor" evidence="4">
    <location>
        <position position="140"/>
    </location>
</feature>
<evidence type="ECO:0000313" key="5">
    <source>
        <dbReference type="EMBL" id="EAQ78365.1"/>
    </source>
</evidence>
<dbReference type="InterPro" id="IPR002220">
    <property type="entry name" value="DapA-like"/>
</dbReference>
<sequence>MIKATIAMHTRLISAICTPIHSNGDLHVEGLAAHIEAQVAAGIDGLLVAGTMGLMQLQTDATYEKLIDESVSIASGRTEIWAGVGDASYHRTLARIRIAERQPVDGLVILTPYLMKFTEPELLRYYLQLADAANKPLFLYDLPVLTGTALSMELIEQVTAHPNVHGLKCTRDWQWTTELWNRFREKTRVVPAQPERVADLIRMGVPDNLDGLFAIFPNQSRALADAADQGHWEEAAQLQADLCRFLELGRASKLFGAVTSILNALGIPGLMAPAPYDQLTLEEQDQLLSHATIRRLIDNELKLAVVQPS</sequence>
<accession>A3ZZ00</accession>
<protein>
    <submittedName>
        <fullName evidence="5">Putative dihydrodipicolinate synthase</fullName>
    </submittedName>
</protein>
<dbReference type="InterPro" id="IPR013785">
    <property type="entry name" value="Aldolase_TIM"/>
</dbReference>
<dbReference type="Proteomes" id="UP000004358">
    <property type="component" value="Unassembled WGS sequence"/>
</dbReference>
<dbReference type="EMBL" id="AANZ01000022">
    <property type="protein sequence ID" value="EAQ78365.1"/>
    <property type="molecule type" value="Genomic_DNA"/>
</dbReference>
<dbReference type="STRING" id="314230.DSM3645_18551"/>
<gene>
    <name evidence="5" type="ORF">DSM3645_18551</name>
</gene>
<dbReference type="Gene3D" id="3.20.20.70">
    <property type="entry name" value="Aldolase class I"/>
    <property type="match status" value="1"/>
</dbReference>
<dbReference type="GO" id="GO:0008840">
    <property type="term" value="F:4-hydroxy-tetrahydrodipicolinate synthase activity"/>
    <property type="evidence" value="ECO:0007669"/>
    <property type="project" value="TreeGrafter"/>
</dbReference>
<dbReference type="OrthoDB" id="9782828at2"/>
<comment type="similarity">
    <text evidence="1 3">Belongs to the DapA family.</text>
</comment>
<dbReference type="PRINTS" id="PR00146">
    <property type="entry name" value="DHPICSNTHASE"/>
</dbReference>
<proteinExistence type="inferred from homology"/>